<dbReference type="InterPro" id="IPR035093">
    <property type="entry name" value="RelE/ParE_toxin_dom_sf"/>
</dbReference>
<evidence type="ECO:0000313" key="3">
    <source>
        <dbReference type="Proteomes" id="UP000377803"/>
    </source>
</evidence>
<evidence type="ECO:0008006" key="4">
    <source>
        <dbReference type="Google" id="ProtNLM"/>
    </source>
</evidence>
<dbReference type="SUPFAM" id="SSF143011">
    <property type="entry name" value="RelE-like"/>
    <property type="match status" value="1"/>
</dbReference>
<gene>
    <name evidence="2" type="ORF">LC1Nh_1202</name>
</gene>
<dbReference type="EMBL" id="CP040089">
    <property type="protein sequence ID" value="QGA81068.1"/>
    <property type="molecule type" value="Genomic_DNA"/>
</dbReference>
<dbReference type="RefSeq" id="WP_153550815.1">
    <property type="nucleotide sequence ID" value="NZ_CP040089.1"/>
</dbReference>
<sequence>MNIDFVEGAEKELKELEKEQLKVIKEKIEELKDDPTNHADAKLIQIKGRDIYRLEIKEERMGKNDHIAIYDIENGNIRIYSIFYREPGYPEEEISDRF</sequence>
<name>A0A5Q0UHE3_9ARCH</name>
<evidence type="ECO:0000256" key="1">
    <source>
        <dbReference type="SAM" id="Coils"/>
    </source>
</evidence>
<keyword evidence="3" id="KW-1185">Reference proteome</keyword>
<dbReference type="KEGG" id="ncon:LC1Nh_1202"/>
<keyword evidence="1" id="KW-0175">Coiled coil</keyword>
<feature type="coiled-coil region" evidence="1">
    <location>
        <begin position="6"/>
        <end position="34"/>
    </location>
</feature>
<dbReference type="GeneID" id="42365600"/>
<dbReference type="Proteomes" id="UP000377803">
    <property type="component" value="Chromosome"/>
</dbReference>
<dbReference type="AlphaFoldDB" id="A0A5Q0UHE3"/>
<evidence type="ECO:0000313" key="2">
    <source>
        <dbReference type="EMBL" id="QGA81068.1"/>
    </source>
</evidence>
<proteinExistence type="predicted"/>
<protein>
    <recommendedName>
        <fullName evidence="4">Type II toxin-antitoxin system RelE/ParE family toxin</fullName>
    </recommendedName>
</protein>
<dbReference type="Gene3D" id="3.30.2310.20">
    <property type="entry name" value="RelE-like"/>
    <property type="match status" value="1"/>
</dbReference>
<reference evidence="3" key="1">
    <citation type="submission" date="2019-05" db="EMBL/GenBank/DDBJ databases">
        <title>Candidatus Nanohalobium constans, a novel model system to study the DPANN nano-sized archaea: genomic and physiological characterization of a nanoarchaeon co-cultured with its chitinotrophic host.</title>
        <authorList>
            <person name="La Cono V."/>
            <person name="Arcadi E."/>
            <person name="Crisafi F."/>
            <person name="Denaro R."/>
            <person name="La Spada G."/>
            <person name="Messina E."/>
            <person name="Smedile F."/>
            <person name="Toshchakov S.V."/>
            <person name="Shevchenko M.A."/>
            <person name="Golyshin P.N."/>
            <person name="Golyshina O.V."/>
            <person name="Ferrer M."/>
            <person name="Rohde M."/>
            <person name="Mushegian A."/>
            <person name="Sorokin D.Y."/>
            <person name="Giuliano L."/>
            <person name="Yakimov M.M."/>
        </authorList>
    </citation>
    <scope>NUCLEOTIDE SEQUENCE [LARGE SCALE GENOMIC DNA]</scope>
    <source>
        <strain evidence="3">LC1Nh</strain>
    </source>
</reference>
<organism evidence="2 3">
    <name type="scientific">Candidatus Nanohalobium constans</name>
    <dbReference type="NCBI Taxonomy" id="2565781"/>
    <lineage>
        <taxon>Archaea</taxon>
        <taxon>Candidatus Nanohalarchaeota</taxon>
        <taxon>Candidatus Nanohalobia</taxon>
        <taxon>Candidatus Nanohalobiales</taxon>
        <taxon>Candidatus Nanohalobiaceae</taxon>
        <taxon>Candidatus Nanohalobium</taxon>
    </lineage>
</organism>
<accession>A0A5Q0UHE3</accession>